<evidence type="ECO:0000313" key="7">
    <source>
        <dbReference type="Proteomes" id="UP001229346"/>
    </source>
</evidence>
<proteinExistence type="inferred from homology"/>
<keyword evidence="3" id="KW-0645">Protease</keyword>
<feature type="signal peptide" evidence="4">
    <location>
        <begin position="1"/>
        <end position="19"/>
    </location>
</feature>
<evidence type="ECO:0000256" key="4">
    <source>
        <dbReference type="SAM" id="SignalP"/>
    </source>
</evidence>
<reference evidence="6 7" key="1">
    <citation type="submission" date="2023-07" db="EMBL/GenBank/DDBJ databases">
        <title>Sorghum-associated microbial communities from plants grown in Nebraska, USA.</title>
        <authorList>
            <person name="Schachtman D."/>
        </authorList>
    </citation>
    <scope>NUCLEOTIDE SEQUENCE [LARGE SCALE GENOMIC DNA]</scope>
    <source>
        <strain evidence="6 7">CC482</strain>
    </source>
</reference>
<dbReference type="Pfam" id="PF10502">
    <property type="entry name" value="Peptidase_S26"/>
    <property type="match status" value="1"/>
</dbReference>
<dbReference type="SUPFAM" id="SSF51306">
    <property type="entry name" value="LexA/Signal peptidase"/>
    <property type="match status" value="1"/>
</dbReference>
<comment type="caution">
    <text evidence="6">The sequence shown here is derived from an EMBL/GenBank/DDBJ whole genome shotgun (WGS) entry which is preliminary data.</text>
</comment>
<accession>A0ABT9TXD0</accession>
<dbReference type="Proteomes" id="UP001229346">
    <property type="component" value="Unassembled WGS sequence"/>
</dbReference>
<evidence type="ECO:0000256" key="1">
    <source>
        <dbReference type="ARBA" id="ARBA00004401"/>
    </source>
</evidence>
<organism evidence="6 7">
    <name type="scientific">Paenibacillus harenae</name>
    <dbReference type="NCBI Taxonomy" id="306543"/>
    <lineage>
        <taxon>Bacteria</taxon>
        <taxon>Bacillati</taxon>
        <taxon>Bacillota</taxon>
        <taxon>Bacilli</taxon>
        <taxon>Bacillales</taxon>
        <taxon>Paenibacillaceae</taxon>
        <taxon>Paenibacillus</taxon>
    </lineage>
</organism>
<comment type="catalytic activity">
    <reaction evidence="3">
        <text>Cleavage of hydrophobic, N-terminal signal or leader sequences from secreted and periplasmic proteins.</text>
        <dbReference type="EC" id="3.4.21.89"/>
    </reaction>
</comment>
<keyword evidence="3" id="KW-0378">Hydrolase</keyword>
<dbReference type="EMBL" id="JAUSSU010000003">
    <property type="protein sequence ID" value="MDQ0111978.1"/>
    <property type="molecule type" value="Genomic_DNA"/>
</dbReference>
<dbReference type="InterPro" id="IPR036286">
    <property type="entry name" value="LexA/Signal_pep-like_sf"/>
</dbReference>
<dbReference type="Gene3D" id="2.10.109.10">
    <property type="entry name" value="Umud Fragment, subunit A"/>
    <property type="match status" value="1"/>
</dbReference>
<dbReference type="InterPro" id="IPR000223">
    <property type="entry name" value="Pept_S26A_signal_pept_1"/>
</dbReference>
<protein>
    <recommendedName>
        <fullName evidence="3">Signal peptidase I</fullName>
        <ecNumber evidence="3">3.4.21.89</ecNumber>
    </recommendedName>
</protein>
<comment type="similarity">
    <text evidence="2 3">Belongs to the peptidase S26 family.</text>
</comment>
<gene>
    <name evidence="6" type="ORF">J2T15_001413</name>
</gene>
<dbReference type="PROSITE" id="PS51257">
    <property type="entry name" value="PROKAR_LIPOPROTEIN"/>
    <property type="match status" value="1"/>
</dbReference>
<dbReference type="InterPro" id="IPR019533">
    <property type="entry name" value="Peptidase_S26"/>
</dbReference>
<name>A0ABT9TXD0_PAEHA</name>
<dbReference type="PANTHER" id="PTHR43390:SF1">
    <property type="entry name" value="CHLOROPLAST PROCESSING PEPTIDASE"/>
    <property type="match status" value="1"/>
</dbReference>
<dbReference type="PANTHER" id="PTHR43390">
    <property type="entry name" value="SIGNAL PEPTIDASE I"/>
    <property type="match status" value="1"/>
</dbReference>
<comment type="subcellular location">
    <subcellularLocation>
        <location evidence="1">Cell membrane</location>
        <topology evidence="1">Single-pass type II membrane protein</topology>
    </subcellularLocation>
    <subcellularLocation>
        <location evidence="3">Membrane</location>
        <topology evidence="3">Single-pass type II membrane protein</topology>
    </subcellularLocation>
</comment>
<feature type="chain" id="PRO_5046391695" description="Signal peptidase I" evidence="4">
    <location>
        <begin position="20"/>
        <end position="194"/>
    </location>
</feature>
<dbReference type="NCBIfam" id="TIGR02227">
    <property type="entry name" value="sigpep_I_bact"/>
    <property type="match status" value="1"/>
</dbReference>
<evidence type="ECO:0000259" key="5">
    <source>
        <dbReference type="Pfam" id="PF10502"/>
    </source>
</evidence>
<sequence length="194" mass="21941">MRRKITVLLMLFIALILSGCTENITDIVTKEKIKVIENPDSSLKKVKVRTDGMLSEVGYSHPHPFGMGNEVLVDLKYYEQHNISRGDIVVFKTKNKKDQDTDIARVVGLPGETVRIKKGQVYINDNKLDAFYGNDTPSNNSDSWNAVTLKENEYYILADVRWRGFNDSQTAGAFLKHEVLGKVVGYENPGIFQK</sequence>
<dbReference type="EC" id="3.4.21.89" evidence="3"/>
<evidence type="ECO:0000256" key="2">
    <source>
        <dbReference type="ARBA" id="ARBA00009370"/>
    </source>
</evidence>
<evidence type="ECO:0000256" key="3">
    <source>
        <dbReference type="RuleBase" id="RU362042"/>
    </source>
</evidence>
<keyword evidence="7" id="KW-1185">Reference proteome</keyword>
<evidence type="ECO:0000313" key="6">
    <source>
        <dbReference type="EMBL" id="MDQ0111978.1"/>
    </source>
</evidence>
<keyword evidence="4" id="KW-0732">Signal</keyword>
<feature type="domain" description="Peptidase S26" evidence="5">
    <location>
        <begin position="68"/>
        <end position="184"/>
    </location>
</feature>